<feature type="domain" description="Inositol polyphosphate-related phosphatase" evidence="2">
    <location>
        <begin position="845"/>
        <end position="1184"/>
    </location>
</feature>
<dbReference type="GO" id="GO:0004439">
    <property type="term" value="F:phosphatidylinositol-4,5-bisphosphate 5-phosphatase activity"/>
    <property type="evidence" value="ECO:0007669"/>
    <property type="project" value="TreeGrafter"/>
</dbReference>
<dbReference type="SMART" id="SM00320">
    <property type="entry name" value="WD40"/>
    <property type="match status" value="2"/>
</dbReference>
<reference evidence="3" key="1">
    <citation type="submission" date="2023-06" db="EMBL/GenBank/DDBJ databases">
        <authorList>
            <person name="Noh H."/>
        </authorList>
    </citation>
    <scope>NUCLEOTIDE SEQUENCE</scope>
    <source>
        <strain evidence="3">DUCC20226</strain>
    </source>
</reference>
<dbReference type="SUPFAM" id="SSF50978">
    <property type="entry name" value="WD40 repeat-like"/>
    <property type="match status" value="1"/>
</dbReference>
<keyword evidence="4" id="KW-1185">Reference proteome</keyword>
<feature type="compositionally biased region" description="Pro residues" evidence="1">
    <location>
        <begin position="398"/>
        <end position="413"/>
    </location>
</feature>
<feature type="compositionally biased region" description="Pro residues" evidence="1">
    <location>
        <begin position="145"/>
        <end position="176"/>
    </location>
</feature>
<feature type="compositionally biased region" description="Polar residues" evidence="1">
    <location>
        <begin position="75"/>
        <end position="88"/>
    </location>
</feature>
<feature type="region of interest" description="Disordered" evidence="1">
    <location>
        <begin position="1"/>
        <end position="26"/>
    </location>
</feature>
<feature type="compositionally biased region" description="Polar residues" evidence="1">
    <location>
        <begin position="470"/>
        <end position="480"/>
    </location>
</feature>
<dbReference type="InterPro" id="IPR046985">
    <property type="entry name" value="IP5"/>
</dbReference>
<organism evidence="3 4">
    <name type="scientific">Phomopsis amygdali</name>
    <name type="common">Fusicoccum amygdali</name>
    <dbReference type="NCBI Taxonomy" id="1214568"/>
    <lineage>
        <taxon>Eukaryota</taxon>
        <taxon>Fungi</taxon>
        <taxon>Dikarya</taxon>
        <taxon>Ascomycota</taxon>
        <taxon>Pezizomycotina</taxon>
        <taxon>Sordariomycetes</taxon>
        <taxon>Sordariomycetidae</taxon>
        <taxon>Diaporthales</taxon>
        <taxon>Diaporthaceae</taxon>
        <taxon>Diaporthe</taxon>
    </lineage>
</organism>
<accession>A0AAD9W010</accession>
<feature type="compositionally biased region" description="Polar residues" evidence="1">
    <location>
        <begin position="304"/>
        <end position="314"/>
    </location>
</feature>
<dbReference type="PANTHER" id="PTHR11200">
    <property type="entry name" value="INOSITOL 5-PHOSPHATASE"/>
    <property type="match status" value="1"/>
</dbReference>
<feature type="compositionally biased region" description="Basic and acidic residues" evidence="1">
    <location>
        <begin position="453"/>
        <end position="464"/>
    </location>
</feature>
<dbReference type="InterPro" id="IPR036691">
    <property type="entry name" value="Endo/exonu/phosph_ase_sf"/>
</dbReference>
<sequence length="1233" mass="136640">MLSSPTPTPNPNHDKPTPTPRPSPTVTVTVTGAVAVAFTFDLPYSEFLLNNTRPWQLLNKKEGLMDPPSPAATRMTDSPRQKPVSSLRSHFENMGKAGEQPQPQQPQPAQPSSRNPSPGPRPDKPREANATSKEPPPIPKHKPGLVPPLPKENGIPPSPARSAFPPPPLTPRPVPAPALTVDPPQSPPKGRSLNIAVNDQPSFLNSDDIVKPATSPAVPGKHFKIPSRSRTPNLDPRKSPKVVAFKPPSPPPPRRSAELRRQREADPTPPPNNRSGNALIRSRNSWTEDSAMETRRNMPDKVSPFSSPPTSGSASVEEGSPPSLPRRPRPPKEPVAKAKTLQVGFDPPPLHPSIANKRRDRELEMEGSARGQLTPDVTGEPRPTLPTRPLSVTMEKSGPPPEKIPPPRPPRPGIPASNLAVIPAVNQKRTVSTPVTQQPPPAMHGRANTVSHRGVERPPTDPRKSAVASAPSTDPRNADSQAVVLAKPGESPANVNGAYPDASNTNRRPPFMKHGQQEIVTKSDARNFDACGDLVCTSGHLTRVWSLRDGELVMSFAHGEGLKATAVSFKPGLNVDEECKRLWIGNNNGDLMEADIATQSVVNTKTGAHQRNEITKIYRHFNELWTLDEAGTLHIWGPGPDGVPDMSGHPHQSFRVPKGHTFSLVVGDELWHATGKEIRVFLPALDGKAQFQVLLRSLFQDAVGDVTAGALLPSDPNKVFFGHSDGKVTVYSKKDYSCLEVLNISTFKINSLSGICGNIWAGYSNGKMSVYDVRQSPWVVKKEWQAHNEPVLRIIADRSSSYRLERQQVLSLGADNMIRVWDGMLQDDWLESEMKAKDVQYCEFQTLKAMIMTWNAGASTPNSLRYSESDSVFIQNLLQGSGSPDILIFGFQELVDLEDKTATAKRFFKSKKKESDQERMSHQYRDWRDFLIRSLDDYMAGDLYHLLQTSHMVGLFYCIFVKADVRDRISNLSTAEVKRGMGGLHGNKGAIVIRFMVDDTSLCFLNCHLAAGQSQAQSRNNDIAAILEAPILPSERDPSVRIDSYAGGGDGTLIMDHELVILNGDLNYRIDTMSRDTVVMAVKQGNLPKLLERDQLLVARRRKPDFKLRAFEEMPITFAPTYKYDVGTDNYDSSEKKRSPAWCDRLLFRGRGRIQQVDYRRHEVRVSDHRPVTGKFKLTVKKISPKKRTMAWIQCQQKFEDVNAQEIMVEKMYYLTEIIGYDKATSQSLINDR</sequence>
<feature type="region of interest" description="Disordered" evidence="1">
    <location>
        <begin position="60"/>
        <end position="511"/>
    </location>
</feature>
<dbReference type="InterPro" id="IPR036322">
    <property type="entry name" value="WD40_repeat_dom_sf"/>
</dbReference>
<dbReference type="EMBL" id="JAUJFL010000005">
    <property type="protein sequence ID" value="KAK2602435.1"/>
    <property type="molecule type" value="Genomic_DNA"/>
</dbReference>
<feature type="compositionally biased region" description="Polar residues" evidence="1">
    <location>
        <begin position="195"/>
        <end position="205"/>
    </location>
</feature>
<protein>
    <recommendedName>
        <fullName evidence="2">Inositol polyphosphate-related phosphatase domain-containing protein</fullName>
    </recommendedName>
</protein>
<proteinExistence type="predicted"/>
<dbReference type="InterPro" id="IPR015943">
    <property type="entry name" value="WD40/YVTN_repeat-like_dom_sf"/>
</dbReference>
<evidence type="ECO:0000256" key="1">
    <source>
        <dbReference type="SAM" id="MobiDB-lite"/>
    </source>
</evidence>
<dbReference type="Gene3D" id="3.60.10.10">
    <property type="entry name" value="Endonuclease/exonuclease/phosphatase"/>
    <property type="match status" value="1"/>
</dbReference>
<dbReference type="InterPro" id="IPR001680">
    <property type="entry name" value="WD40_rpt"/>
</dbReference>
<dbReference type="SMART" id="SM00128">
    <property type="entry name" value="IPPc"/>
    <property type="match status" value="1"/>
</dbReference>
<feature type="compositionally biased region" description="Pro residues" evidence="1">
    <location>
        <begin position="1"/>
        <end position="10"/>
    </location>
</feature>
<comment type="caution">
    <text evidence="3">The sequence shown here is derived from an EMBL/GenBank/DDBJ whole genome shotgun (WGS) entry which is preliminary data.</text>
</comment>
<evidence type="ECO:0000259" key="2">
    <source>
        <dbReference type="SMART" id="SM00128"/>
    </source>
</evidence>
<name>A0AAD9W010_PHOAM</name>
<dbReference type="PANTHER" id="PTHR11200:SF240">
    <property type="entry name" value="INOSITOL POLYPHOSPHATE 5-PHOSPHATASE C9G1.10C-RELATED"/>
    <property type="match status" value="1"/>
</dbReference>
<dbReference type="Proteomes" id="UP001265746">
    <property type="component" value="Unassembled WGS sequence"/>
</dbReference>
<dbReference type="FunFam" id="3.60.10.10:FF:000036">
    <property type="entry name" value="Inositol polyphosphate phosphatase, putative"/>
    <property type="match status" value="1"/>
</dbReference>
<dbReference type="GO" id="GO:0046856">
    <property type="term" value="P:phosphatidylinositol dephosphorylation"/>
    <property type="evidence" value="ECO:0007669"/>
    <property type="project" value="InterPro"/>
</dbReference>
<dbReference type="Pfam" id="PF22669">
    <property type="entry name" value="Exo_endo_phos2"/>
    <property type="match status" value="1"/>
</dbReference>
<evidence type="ECO:0000313" key="4">
    <source>
        <dbReference type="Proteomes" id="UP001265746"/>
    </source>
</evidence>
<gene>
    <name evidence="3" type="ORF">N8I77_008965</name>
</gene>
<dbReference type="Gene3D" id="2.130.10.10">
    <property type="entry name" value="YVTN repeat-like/Quinoprotein amine dehydrogenase"/>
    <property type="match status" value="1"/>
</dbReference>
<dbReference type="InterPro" id="IPR000300">
    <property type="entry name" value="IPPc"/>
</dbReference>
<dbReference type="AlphaFoldDB" id="A0AAD9W010"/>
<feature type="compositionally biased region" description="Basic and acidic residues" evidence="1">
    <location>
        <begin position="255"/>
        <end position="266"/>
    </location>
</feature>
<evidence type="ECO:0000313" key="3">
    <source>
        <dbReference type="EMBL" id="KAK2602435.1"/>
    </source>
</evidence>
<dbReference type="SUPFAM" id="SSF56219">
    <property type="entry name" value="DNase I-like"/>
    <property type="match status" value="1"/>
</dbReference>